<protein>
    <submittedName>
        <fullName evidence="7">Uncharacterized protein</fullName>
    </submittedName>
</protein>
<dbReference type="InterPro" id="IPR018181">
    <property type="entry name" value="Heat_shock_70_CS"/>
</dbReference>
<sequence>MVNMAPGGFVVGIDLGTSNTVAVIRSPDGRRRPVLFDGAPLMPSAVFLQDNGQLAVGRDAQRLAQLDPGRYEPNPKRRIDEASVLLGSVEIPTVQVLAAVLRAVGNGISEITRFPPPAVLTYPASWGQMRRSLLHDAAVAAGFPQVTLVPEPVAAARYFISALNHPLPRGSAMVVYDFGGGTIDIAVVRNDEQGFVVIGSGGLEDVGGLDIDAALVELLGEVLRTSQPDVWRRLEQPLTSQDRRDRRLFWEDIRGAKEMLSRTTVAPVSVPGVEAALHLTREELERKIGPMIRRTVAETARVVQQCQLKPEQLAGIMLVGGSSRVPLVARMLHRELQVAPTVLEQPELPVAEGAVVHPAELTTDGRFGVATGSASVGGPAAAGFGAPPPGTGYGLPAGQASPAAYGPPPGQTTGGYGQNAPAYGAPAGQTGQGYGPPPGHAYGGPAGPASPAGPGYGGPGGQASPAGQTAYSVPAQSAPADAELATGQPLWGEQEYRPAPVEQPFTDPTGGGAPSGYVPSPPPGAESVQQFHVPPQPTPSGGIPVQTGYGPAASAAPTSAPPVSGVPFSAPPVSGVPSSGRSGVVYGSGTAPVSSMPSINTPVSGVPVSGPAAPTYPVTGAPVSPVSPAAAPVSPGIAPAAGYSASPIASPKPPTSPDDPVVAPPKPPVVDPGGGKRRGALIAALVALVVLIGGGAWAWTALRDDGGDSGGEQTPDPIGAWSKLPDVPTALNGNKTGVEGAGAAVVKNKLYVIGGFTAQDPRKQIDSVWVYDLGQGDAGEWKQGPDLPKPLSHMGVVVDRNDTLWVLGGWANDGATNQVMQLSSDGLSWDQKAPLPEPRQTGAAVFDGSGIIYAGGTSKDGNATDTIFALNKTGDGWDSIGSLQHPREKLAAVSDGAGNVLFIGGIYKKQELVYNDVEVLSNRKPKGTDLKLDHPREGPAGVNIQGIGLCVLGGNNGNTEFFDWWCQDPSKTPLLPKLAMPRSGIALATSGGAVYAIGGYNTPQNLHGTSTVEVFRPNR</sequence>
<feature type="region of interest" description="Disordered" evidence="6">
    <location>
        <begin position="644"/>
        <end position="666"/>
    </location>
</feature>
<dbReference type="PANTHER" id="PTHR42749">
    <property type="entry name" value="CELL SHAPE-DETERMINING PROTEIN MREB"/>
    <property type="match status" value="1"/>
</dbReference>
<dbReference type="PANTHER" id="PTHR42749:SF1">
    <property type="entry name" value="CELL SHAPE-DETERMINING PROTEIN MREB"/>
    <property type="match status" value="1"/>
</dbReference>
<reference evidence="7" key="1">
    <citation type="journal article" date="2014" name="Int. J. Syst. Evol. Microbiol.">
        <title>Complete genome sequence of Corynebacterium casei LMG S-19264T (=DSM 44701T), isolated from a smear-ripened cheese.</title>
        <authorList>
            <consortium name="US DOE Joint Genome Institute (JGI-PGF)"/>
            <person name="Walter F."/>
            <person name="Albersmeier A."/>
            <person name="Kalinowski J."/>
            <person name="Ruckert C."/>
        </authorList>
    </citation>
    <scope>NUCLEOTIDE SEQUENCE</scope>
    <source>
        <strain evidence="7">JCM 19831</strain>
    </source>
</reference>
<reference evidence="7" key="2">
    <citation type="submission" date="2020-09" db="EMBL/GenBank/DDBJ databases">
        <authorList>
            <person name="Sun Q."/>
            <person name="Ohkuma M."/>
        </authorList>
    </citation>
    <scope>NUCLEOTIDE SEQUENCE</scope>
    <source>
        <strain evidence="7">JCM 19831</strain>
    </source>
</reference>
<dbReference type="PRINTS" id="PR00301">
    <property type="entry name" value="HEATSHOCK70"/>
</dbReference>
<keyword evidence="8" id="KW-1185">Reference proteome</keyword>
<dbReference type="SUPFAM" id="SSF53067">
    <property type="entry name" value="Actin-like ATPase domain"/>
    <property type="match status" value="2"/>
</dbReference>
<dbReference type="Pfam" id="PF00012">
    <property type="entry name" value="HSP70"/>
    <property type="match status" value="1"/>
</dbReference>
<keyword evidence="2" id="KW-0547">Nucleotide-binding</keyword>
<evidence type="ECO:0000256" key="4">
    <source>
        <dbReference type="ARBA" id="ARBA00023016"/>
    </source>
</evidence>
<name>A0A917TFU6_9ACTN</name>
<dbReference type="InterPro" id="IPR015915">
    <property type="entry name" value="Kelch-typ_b-propeller"/>
</dbReference>
<evidence type="ECO:0000256" key="3">
    <source>
        <dbReference type="ARBA" id="ARBA00022840"/>
    </source>
</evidence>
<accession>A0A917TFU6</accession>
<keyword evidence="5" id="KW-0143">Chaperone</keyword>
<keyword evidence="4" id="KW-0346">Stress response</keyword>
<dbReference type="PROSITE" id="PS01036">
    <property type="entry name" value="HSP70_3"/>
    <property type="match status" value="1"/>
</dbReference>
<dbReference type="InterPro" id="IPR006652">
    <property type="entry name" value="Kelch_1"/>
</dbReference>
<feature type="region of interest" description="Disordered" evidence="6">
    <location>
        <begin position="398"/>
        <end position="482"/>
    </location>
</feature>
<evidence type="ECO:0000256" key="2">
    <source>
        <dbReference type="ARBA" id="ARBA00022741"/>
    </source>
</evidence>
<dbReference type="Gene3D" id="3.30.420.40">
    <property type="match status" value="2"/>
</dbReference>
<dbReference type="InterPro" id="IPR013126">
    <property type="entry name" value="Hsp_70_fam"/>
</dbReference>
<dbReference type="Pfam" id="PF24681">
    <property type="entry name" value="Kelch_KLHDC2_KLHL20_DRC7"/>
    <property type="match status" value="1"/>
</dbReference>
<keyword evidence="3" id="KW-0067">ATP-binding</keyword>
<dbReference type="InterPro" id="IPR043129">
    <property type="entry name" value="ATPase_NBD"/>
</dbReference>
<evidence type="ECO:0000313" key="8">
    <source>
        <dbReference type="Proteomes" id="UP000642070"/>
    </source>
</evidence>
<dbReference type="Gene3D" id="2.120.10.80">
    <property type="entry name" value="Kelch-type beta propeller"/>
    <property type="match status" value="2"/>
</dbReference>
<feature type="region of interest" description="Disordered" evidence="6">
    <location>
        <begin position="500"/>
        <end position="562"/>
    </location>
</feature>
<dbReference type="GO" id="GO:0140662">
    <property type="term" value="F:ATP-dependent protein folding chaperone"/>
    <property type="evidence" value="ECO:0007669"/>
    <property type="project" value="InterPro"/>
</dbReference>
<organism evidence="7 8">
    <name type="scientific">Dactylosporangium sucinum</name>
    <dbReference type="NCBI Taxonomy" id="1424081"/>
    <lineage>
        <taxon>Bacteria</taxon>
        <taxon>Bacillati</taxon>
        <taxon>Actinomycetota</taxon>
        <taxon>Actinomycetes</taxon>
        <taxon>Micromonosporales</taxon>
        <taxon>Micromonosporaceae</taxon>
        <taxon>Dactylosporangium</taxon>
    </lineage>
</organism>
<feature type="compositionally biased region" description="Pro residues" evidence="6">
    <location>
        <begin position="650"/>
        <end position="666"/>
    </location>
</feature>
<evidence type="ECO:0000256" key="6">
    <source>
        <dbReference type="SAM" id="MobiDB-lite"/>
    </source>
</evidence>
<dbReference type="SMART" id="SM00612">
    <property type="entry name" value="Kelch"/>
    <property type="match status" value="2"/>
</dbReference>
<feature type="compositionally biased region" description="Low complexity" evidence="6">
    <location>
        <begin position="418"/>
        <end position="429"/>
    </location>
</feature>
<comment type="similarity">
    <text evidence="1">Belongs to the heat shock protein 70 family.</text>
</comment>
<comment type="caution">
    <text evidence="7">The sequence shown here is derived from an EMBL/GenBank/DDBJ whole genome shotgun (WGS) entry which is preliminary data.</text>
</comment>
<evidence type="ECO:0000256" key="1">
    <source>
        <dbReference type="ARBA" id="ARBA00007381"/>
    </source>
</evidence>
<dbReference type="GO" id="GO:0005524">
    <property type="term" value="F:ATP binding"/>
    <property type="evidence" value="ECO:0007669"/>
    <property type="project" value="UniProtKB-KW"/>
</dbReference>
<gene>
    <name evidence="7" type="ORF">GCM10007977_023900</name>
</gene>
<dbReference type="Proteomes" id="UP000642070">
    <property type="component" value="Unassembled WGS sequence"/>
</dbReference>
<evidence type="ECO:0000313" key="7">
    <source>
        <dbReference type="EMBL" id="GGM21966.1"/>
    </source>
</evidence>
<evidence type="ECO:0000256" key="5">
    <source>
        <dbReference type="ARBA" id="ARBA00023186"/>
    </source>
</evidence>
<feature type="compositionally biased region" description="Low complexity" evidence="6">
    <location>
        <begin position="550"/>
        <end position="562"/>
    </location>
</feature>
<proteinExistence type="inferred from homology"/>
<dbReference type="EMBL" id="BMPI01000009">
    <property type="protein sequence ID" value="GGM21966.1"/>
    <property type="molecule type" value="Genomic_DNA"/>
</dbReference>
<dbReference type="AlphaFoldDB" id="A0A917TFU6"/>
<dbReference type="Gene3D" id="3.90.640.10">
    <property type="entry name" value="Actin, Chain A, domain 4"/>
    <property type="match status" value="1"/>
</dbReference>
<dbReference type="SUPFAM" id="SSF117281">
    <property type="entry name" value="Kelch motif"/>
    <property type="match status" value="1"/>
</dbReference>